<organism evidence="5 6">
    <name type="scientific">Raoultibacter timonensis</name>
    <dbReference type="NCBI Taxonomy" id="1907662"/>
    <lineage>
        <taxon>Bacteria</taxon>
        <taxon>Bacillati</taxon>
        <taxon>Actinomycetota</taxon>
        <taxon>Coriobacteriia</taxon>
        <taxon>Eggerthellales</taxon>
        <taxon>Eggerthellaceae</taxon>
        <taxon>Raoultibacter</taxon>
    </lineage>
</organism>
<dbReference type="SMART" id="SM00347">
    <property type="entry name" value="HTH_MARR"/>
    <property type="match status" value="1"/>
</dbReference>
<keyword evidence="2" id="KW-0238">DNA-binding</keyword>
<evidence type="ECO:0000313" key="5">
    <source>
        <dbReference type="EMBL" id="BDE95000.1"/>
    </source>
</evidence>
<dbReference type="PROSITE" id="PS01117">
    <property type="entry name" value="HTH_MARR_1"/>
    <property type="match status" value="1"/>
</dbReference>
<dbReference type="PANTHER" id="PTHR33164:SF43">
    <property type="entry name" value="HTH-TYPE TRANSCRIPTIONAL REPRESSOR YETL"/>
    <property type="match status" value="1"/>
</dbReference>
<dbReference type="PRINTS" id="PR00598">
    <property type="entry name" value="HTHMARR"/>
</dbReference>
<keyword evidence="1" id="KW-0805">Transcription regulation</keyword>
<evidence type="ECO:0000313" key="6">
    <source>
        <dbReference type="Proteomes" id="UP001320544"/>
    </source>
</evidence>
<dbReference type="Pfam" id="PF12802">
    <property type="entry name" value="MarR_2"/>
    <property type="match status" value="1"/>
</dbReference>
<dbReference type="InterPro" id="IPR036390">
    <property type="entry name" value="WH_DNA-bd_sf"/>
</dbReference>
<dbReference type="SUPFAM" id="SSF46785">
    <property type="entry name" value="Winged helix' DNA-binding domain"/>
    <property type="match status" value="1"/>
</dbReference>
<feature type="domain" description="HTH marR-type" evidence="4">
    <location>
        <begin position="6"/>
        <end position="138"/>
    </location>
</feature>
<name>A0ABM7WFT4_9ACTN</name>
<evidence type="ECO:0000256" key="2">
    <source>
        <dbReference type="ARBA" id="ARBA00023125"/>
    </source>
</evidence>
<sequence>MVGKHNQFIGYKVYDAQRLMHRTLEVALKPHDLTPGQWNLLNQLDRAGALSQKALAERTRKEQATITRYLDTLERKGLVVRSRDEHDRRAHVITLTDQARTLLKQVESVAEDAADRLIDNISQEEIDTFLDVLDRLKANASVYIDSKTSRH</sequence>
<evidence type="ECO:0000259" key="4">
    <source>
        <dbReference type="PROSITE" id="PS50995"/>
    </source>
</evidence>
<keyword evidence="3" id="KW-0804">Transcription</keyword>
<accession>A0ABM7WFT4</accession>
<dbReference type="PROSITE" id="PS50995">
    <property type="entry name" value="HTH_MARR_2"/>
    <property type="match status" value="1"/>
</dbReference>
<dbReference type="InterPro" id="IPR036388">
    <property type="entry name" value="WH-like_DNA-bd_sf"/>
</dbReference>
<dbReference type="PANTHER" id="PTHR33164">
    <property type="entry name" value="TRANSCRIPTIONAL REGULATOR, MARR FAMILY"/>
    <property type="match status" value="1"/>
</dbReference>
<reference evidence="5 6" key="1">
    <citation type="submission" date="2022-01" db="EMBL/GenBank/DDBJ databases">
        <title>Novel bile acid biosynthetic pathways are enriched in the microbiome of centenarians.</title>
        <authorList>
            <person name="Sato Y."/>
            <person name="Atarashi K."/>
            <person name="Plichta R.D."/>
            <person name="Arai Y."/>
            <person name="Sasajima S."/>
            <person name="Kearney M.S."/>
            <person name="Suda W."/>
            <person name="Takeshita K."/>
            <person name="Sasaki T."/>
            <person name="Okamoto S."/>
            <person name="Skelly N.A."/>
            <person name="Okamura Y."/>
            <person name="Vlamakis H."/>
            <person name="Li Y."/>
            <person name="Tanoue T."/>
            <person name="Takei H."/>
            <person name="Nittono H."/>
            <person name="Narushima S."/>
            <person name="Irie J."/>
            <person name="Itoh H."/>
            <person name="Moriya K."/>
            <person name="Sugiura Y."/>
            <person name="Suematsu M."/>
            <person name="Moritoki N."/>
            <person name="Shibata S."/>
            <person name="Littman R.D."/>
            <person name="Fischbach A.M."/>
            <person name="Uwamino Y."/>
            <person name="Inoue T."/>
            <person name="Honda A."/>
            <person name="Hattori M."/>
            <person name="Murai T."/>
            <person name="Xavier J.R."/>
            <person name="Hirose N."/>
            <person name="Honda K."/>
        </authorList>
    </citation>
    <scope>NUCLEOTIDE SEQUENCE [LARGE SCALE GENOMIC DNA]</scope>
    <source>
        <strain evidence="5 6">CE91-St30</strain>
    </source>
</reference>
<evidence type="ECO:0000256" key="3">
    <source>
        <dbReference type="ARBA" id="ARBA00023163"/>
    </source>
</evidence>
<dbReference type="InterPro" id="IPR023187">
    <property type="entry name" value="Tscrpt_reg_MarR-type_CS"/>
</dbReference>
<dbReference type="InterPro" id="IPR000835">
    <property type="entry name" value="HTH_MarR-typ"/>
</dbReference>
<keyword evidence="6" id="KW-1185">Reference proteome</keyword>
<evidence type="ECO:0000256" key="1">
    <source>
        <dbReference type="ARBA" id="ARBA00023015"/>
    </source>
</evidence>
<proteinExistence type="predicted"/>
<dbReference type="InterPro" id="IPR039422">
    <property type="entry name" value="MarR/SlyA-like"/>
</dbReference>
<gene>
    <name evidence="5" type="ORF">CE91St30_03330</name>
</gene>
<dbReference type="Gene3D" id="1.10.10.10">
    <property type="entry name" value="Winged helix-like DNA-binding domain superfamily/Winged helix DNA-binding domain"/>
    <property type="match status" value="1"/>
</dbReference>
<dbReference type="Proteomes" id="UP001320544">
    <property type="component" value="Chromosome"/>
</dbReference>
<dbReference type="EMBL" id="AP025564">
    <property type="protein sequence ID" value="BDE95000.1"/>
    <property type="molecule type" value="Genomic_DNA"/>
</dbReference>
<protein>
    <recommendedName>
        <fullName evidence="4">HTH marR-type domain-containing protein</fullName>
    </recommendedName>
</protein>